<dbReference type="Gene3D" id="3.30.70.270">
    <property type="match status" value="1"/>
</dbReference>
<feature type="transmembrane region" description="Helical" evidence="4">
    <location>
        <begin position="252"/>
        <end position="280"/>
    </location>
</feature>
<evidence type="ECO:0000313" key="8">
    <source>
        <dbReference type="Proteomes" id="UP000246635"/>
    </source>
</evidence>
<dbReference type="PROSITE" id="PS50887">
    <property type="entry name" value="GGDEF"/>
    <property type="match status" value="1"/>
</dbReference>
<keyword evidence="4" id="KW-1133">Transmembrane helix</keyword>
<feature type="domain" description="HTH araC/xylS-type" evidence="5">
    <location>
        <begin position="635"/>
        <end position="734"/>
    </location>
</feature>
<dbReference type="PROSITE" id="PS01124">
    <property type="entry name" value="HTH_ARAC_FAMILY_2"/>
    <property type="match status" value="1"/>
</dbReference>
<evidence type="ECO:0000313" key="7">
    <source>
        <dbReference type="EMBL" id="PWV94412.1"/>
    </source>
</evidence>
<dbReference type="Proteomes" id="UP000246635">
    <property type="component" value="Unassembled WGS sequence"/>
</dbReference>
<dbReference type="InterPro" id="IPR018060">
    <property type="entry name" value="HTH_AraC"/>
</dbReference>
<dbReference type="InterPro" id="IPR009057">
    <property type="entry name" value="Homeodomain-like_sf"/>
</dbReference>
<evidence type="ECO:0000256" key="3">
    <source>
        <dbReference type="ARBA" id="ARBA00023163"/>
    </source>
</evidence>
<evidence type="ECO:0000256" key="2">
    <source>
        <dbReference type="ARBA" id="ARBA00023125"/>
    </source>
</evidence>
<dbReference type="AlphaFoldDB" id="A0A2V2YLB2"/>
<protein>
    <submittedName>
        <fullName evidence="7">Helix-turn-helix protein</fullName>
    </submittedName>
</protein>
<dbReference type="PROSITE" id="PS00041">
    <property type="entry name" value="HTH_ARAC_FAMILY_1"/>
    <property type="match status" value="1"/>
</dbReference>
<dbReference type="PANTHER" id="PTHR43280">
    <property type="entry name" value="ARAC-FAMILY TRANSCRIPTIONAL REGULATOR"/>
    <property type="match status" value="1"/>
</dbReference>
<comment type="caution">
    <text evidence="7">The sequence shown here is derived from an EMBL/GenBank/DDBJ whole genome shotgun (WGS) entry which is preliminary data.</text>
</comment>
<keyword evidence="8" id="KW-1185">Reference proteome</keyword>
<keyword evidence="4" id="KW-0472">Membrane</keyword>
<keyword evidence="4" id="KW-0812">Transmembrane</keyword>
<dbReference type="InterPro" id="IPR018062">
    <property type="entry name" value="HTH_AraC-typ_CS"/>
</dbReference>
<accession>A0A2V2YLB2</accession>
<dbReference type="SMART" id="SM00267">
    <property type="entry name" value="GGDEF"/>
    <property type="match status" value="1"/>
</dbReference>
<evidence type="ECO:0000256" key="4">
    <source>
        <dbReference type="SAM" id="Phobius"/>
    </source>
</evidence>
<keyword evidence="1" id="KW-0805">Transcription regulation</keyword>
<dbReference type="PANTHER" id="PTHR43280:SF28">
    <property type="entry name" value="HTH-TYPE TRANSCRIPTIONAL ACTIVATOR RHAS"/>
    <property type="match status" value="1"/>
</dbReference>
<proteinExistence type="predicted"/>
<keyword evidence="3" id="KW-0804">Transcription</keyword>
<keyword evidence="2" id="KW-0238">DNA-binding</keyword>
<dbReference type="GO" id="GO:0043565">
    <property type="term" value="F:sequence-specific DNA binding"/>
    <property type="evidence" value="ECO:0007669"/>
    <property type="project" value="InterPro"/>
</dbReference>
<evidence type="ECO:0000259" key="6">
    <source>
        <dbReference type="PROSITE" id="PS50887"/>
    </source>
</evidence>
<feature type="transmembrane region" description="Helical" evidence="4">
    <location>
        <begin position="12"/>
        <end position="32"/>
    </location>
</feature>
<dbReference type="EMBL" id="QGTQ01000031">
    <property type="protein sequence ID" value="PWV94412.1"/>
    <property type="molecule type" value="Genomic_DNA"/>
</dbReference>
<dbReference type="PRINTS" id="PR00032">
    <property type="entry name" value="HTHARAC"/>
</dbReference>
<dbReference type="InterPro" id="IPR000160">
    <property type="entry name" value="GGDEF_dom"/>
</dbReference>
<gene>
    <name evidence="7" type="ORF">DFQ01_13141</name>
</gene>
<dbReference type="Pfam" id="PF12833">
    <property type="entry name" value="HTH_18"/>
    <property type="match status" value="1"/>
</dbReference>
<evidence type="ECO:0000256" key="1">
    <source>
        <dbReference type="ARBA" id="ARBA00023015"/>
    </source>
</evidence>
<dbReference type="RefSeq" id="WP_174812512.1">
    <property type="nucleotide sequence ID" value="NZ_CP054612.1"/>
</dbReference>
<name>A0A2V2YLB2_9BACL</name>
<dbReference type="InterPro" id="IPR020449">
    <property type="entry name" value="Tscrpt_reg_AraC-type_HTH"/>
</dbReference>
<sequence>MPRNWYFRLLFSYFPILVLTFSIILFLSYIAINEISRSETEKADRISTSYTVDSVERTVHEIEMTVLSEAVKNVNYAAFMNRESNRDAKYEIVSSLRAMIENNELIQSIYVYRESDGAILTQNGQTELAAFGDRAFITKAMANLDNRQWSTIRTYAEYEGVKPVEVISMYKRAPLPFGNEGLVVINVNLYELEKMIGSMTNHSVSFMHITDEAGNVVYPSSVDSAGDGKVLTTVRSDALGWTFKSGIQAGQLFGWVSVVSYVWVILAILTFAGAIVYIIWITRRNYKPIQLMMTRIQALQLRSDGAPMQMDDMSRIDRALEKLIHQTLDYEKEQRESTLIQRRQLFFDLIGGVRSEGLEQHIARLDQMPGDAAQYGVMLARLDVHEQFKQSYSPAEQNMMKYAVGNVIQELAHNEGMNGWGEWIAPDTIAFILSSPDDAETSSMQEQMRSAAANARNWVAEHLHLALSFGIGTIEPHWSELNQAFKTASTAMEHQLAIGHNAVMVMDSLPREGQASMFDYMGMCSDIAGAFRLANESWRERVDFMFIQLENSAPKDEDIRSLIDLLFGMLGRELKELSDSLRDCFEGEQAEAWQKRLLAAGSLAEMKVQLLEWMTEIYRTYVAVSETKSYKAMVAEMRGYIQENFADPDLSLKHLSDRFQISGKYASHLFKLEYDMKFVDYLVQLRMQQAERLLADTDETVQNIALQVGYANSITFGRVFKRTVGVTPGDFRKLKMRPSVPQA</sequence>
<feature type="domain" description="GGDEF" evidence="6">
    <location>
        <begin position="373"/>
        <end position="508"/>
    </location>
</feature>
<evidence type="ECO:0000259" key="5">
    <source>
        <dbReference type="PROSITE" id="PS01124"/>
    </source>
</evidence>
<dbReference type="GO" id="GO:0003700">
    <property type="term" value="F:DNA-binding transcription factor activity"/>
    <property type="evidence" value="ECO:0007669"/>
    <property type="project" value="InterPro"/>
</dbReference>
<dbReference type="SMART" id="SM00342">
    <property type="entry name" value="HTH_ARAC"/>
    <property type="match status" value="1"/>
</dbReference>
<organism evidence="7 8">
    <name type="scientific">Paenibacillus cellulosilyticus</name>
    <dbReference type="NCBI Taxonomy" id="375489"/>
    <lineage>
        <taxon>Bacteria</taxon>
        <taxon>Bacillati</taxon>
        <taxon>Bacillota</taxon>
        <taxon>Bacilli</taxon>
        <taxon>Bacillales</taxon>
        <taxon>Paenibacillaceae</taxon>
        <taxon>Paenibacillus</taxon>
    </lineage>
</organism>
<dbReference type="InterPro" id="IPR043128">
    <property type="entry name" value="Rev_trsase/Diguanyl_cyclase"/>
</dbReference>
<reference evidence="7 8" key="1">
    <citation type="submission" date="2018-05" db="EMBL/GenBank/DDBJ databases">
        <title>Genomic Encyclopedia of Type Strains, Phase III (KMG-III): the genomes of soil and plant-associated and newly described type strains.</title>
        <authorList>
            <person name="Whitman W."/>
        </authorList>
    </citation>
    <scope>NUCLEOTIDE SEQUENCE [LARGE SCALE GENOMIC DNA]</scope>
    <source>
        <strain evidence="7 8">CECT 5696</strain>
    </source>
</reference>
<dbReference type="SUPFAM" id="SSF46689">
    <property type="entry name" value="Homeodomain-like"/>
    <property type="match status" value="1"/>
</dbReference>
<dbReference type="Gene3D" id="1.10.10.60">
    <property type="entry name" value="Homeodomain-like"/>
    <property type="match status" value="2"/>
</dbReference>